<keyword evidence="6" id="KW-1185">Reference proteome</keyword>
<reference evidence="5" key="1">
    <citation type="journal article" date="2020" name="Stud. Mycol.">
        <title>101 Dothideomycetes genomes: a test case for predicting lifestyles and emergence of pathogens.</title>
        <authorList>
            <person name="Haridas S."/>
            <person name="Albert R."/>
            <person name="Binder M."/>
            <person name="Bloem J."/>
            <person name="Labutti K."/>
            <person name="Salamov A."/>
            <person name="Andreopoulos B."/>
            <person name="Baker S."/>
            <person name="Barry K."/>
            <person name="Bills G."/>
            <person name="Bluhm B."/>
            <person name="Cannon C."/>
            <person name="Castanera R."/>
            <person name="Culley D."/>
            <person name="Daum C."/>
            <person name="Ezra D."/>
            <person name="Gonzalez J."/>
            <person name="Henrissat B."/>
            <person name="Kuo A."/>
            <person name="Liang C."/>
            <person name="Lipzen A."/>
            <person name="Lutzoni F."/>
            <person name="Magnuson J."/>
            <person name="Mondo S."/>
            <person name="Nolan M."/>
            <person name="Ohm R."/>
            <person name="Pangilinan J."/>
            <person name="Park H.-J."/>
            <person name="Ramirez L."/>
            <person name="Alfaro M."/>
            <person name="Sun H."/>
            <person name="Tritt A."/>
            <person name="Yoshinaga Y."/>
            <person name="Zwiers L.-H."/>
            <person name="Turgeon B."/>
            <person name="Goodwin S."/>
            <person name="Spatafora J."/>
            <person name="Crous P."/>
            <person name="Grigoriev I."/>
        </authorList>
    </citation>
    <scope>NUCLEOTIDE SEQUENCE</scope>
    <source>
        <strain evidence="5">CBS 101060</strain>
    </source>
</reference>
<name>A0A9P4S6B9_9PEZI</name>
<evidence type="ECO:0000256" key="2">
    <source>
        <dbReference type="ARBA" id="ARBA00023242"/>
    </source>
</evidence>
<dbReference type="PANTHER" id="PTHR37534:SF10">
    <property type="entry name" value="ZN(II)2CYS6 TRANSCRIPTION FACTOR (EUROFUNG)"/>
    <property type="match status" value="1"/>
</dbReference>
<feature type="region of interest" description="Disordered" evidence="3">
    <location>
        <begin position="60"/>
        <end position="85"/>
    </location>
</feature>
<accession>A0A9P4S6B9</accession>
<dbReference type="Proteomes" id="UP000799429">
    <property type="component" value="Unassembled WGS sequence"/>
</dbReference>
<sequence length="737" mass="83714">MDGRGYHGLPNVPHYYDPNTGLPIVPQLVPQDAYVPRLQQMPTLSTEQMHQSYMGYEENPATMITPQPNSRARRRPLGGTDHVKHRRTRSGCYTCRNRRVKCDETHPICERCRKGNRDCIYPDSTAQSKSSSSSSSSKHKASTQNEGGSSGDEETHRGLAPIPDDDELGPNDSLSNPATVQSRREASDTPSLTHDKSPSPSTESSASLPQPRIPLSRPSGKQIAARRPVTSRTWAELPSDLRFYIEWHKNNLTCGHYGFKHDGADFLRTTFLEIAIRNEPLLYAVVGFSAYHHTLAQPDGKIQDFLKYYNKSVSLLRLSLQRNQRHTVATLLTILQLASFEEFLGDWVNLIGHQKAAYEILTELYTPKTIMQNETLRKIIHWYIRFDLFAALQAGYQTVLSRDWFEGCHEWYSNMRRERPNEIQWAYEERLALTRLLATDMALIFSNKSKGLISDEDFVAELGRMTQQLNLWQANVDPKIMDPSKRVIDFTGAKPLHPDEIVDPFEPNFLYGQELFSTNNALIDFWSIDLMFKYQLALAQRKPPGEEIVKVAYKMCQMFTAIEYYPHSPSGALLGAQASLAIATMFLPKDEKHIMWARRKLAKIESLGYIYPATLRTRMTEVWQVDVKHWWLPNDENYPPLIRAMRTFIEERTISPRDRTGEDLRDMKGLFSAMSLDDSPAASPGGGSTKGKEREELESVGTGADEEVKMEGMEGMGVDTAIWEEYGDGGGEMAWKG</sequence>
<feature type="compositionally biased region" description="Polar residues" evidence="3">
    <location>
        <begin position="172"/>
        <end position="181"/>
    </location>
</feature>
<proteinExistence type="predicted"/>
<dbReference type="GO" id="GO:0000976">
    <property type="term" value="F:transcription cis-regulatory region binding"/>
    <property type="evidence" value="ECO:0007669"/>
    <property type="project" value="TreeGrafter"/>
</dbReference>
<comment type="caution">
    <text evidence="5">The sequence shown here is derived from an EMBL/GenBank/DDBJ whole genome shotgun (WGS) entry which is preliminary data.</text>
</comment>
<dbReference type="GO" id="GO:0005634">
    <property type="term" value="C:nucleus"/>
    <property type="evidence" value="ECO:0007669"/>
    <property type="project" value="UniProtKB-SubCell"/>
</dbReference>
<dbReference type="GO" id="GO:0000981">
    <property type="term" value="F:DNA-binding transcription factor activity, RNA polymerase II-specific"/>
    <property type="evidence" value="ECO:0007669"/>
    <property type="project" value="InterPro"/>
</dbReference>
<feature type="compositionally biased region" description="Low complexity" evidence="3">
    <location>
        <begin position="124"/>
        <end position="136"/>
    </location>
</feature>
<organism evidence="5 6">
    <name type="scientific">Patellaria atrata CBS 101060</name>
    <dbReference type="NCBI Taxonomy" id="1346257"/>
    <lineage>
        <taxon>Eukaryota</taxon>
        <taxon>Fungi</taxon>
        <taxon>Dikarya</taxon>
        <taxon>Ascomycota</taxon>
        <taxon>Pezizomycotina</taxon>
        <taxon>Dothideomycetes</taxon>
        <taxon>Dothideomycetes incertae sedis</taxon>
        <taxon>Patellariales</taxon>
        <taxon>Patellariaceae</taxon>
        <taxon>Patellaria</taxon>
    </lineage>
</organism>
<dbReference type="GO" id="GO:0045944">
    <property type="term" value="P:positive regulation of transcription by RNA polymerase II"/>
    <property type="evidence" value="ECO:0007669"/>
    <property type="project" value="TreeGrafter"/>
</dbReference>
<dbReference type="InterPro" id="IPR036864">
    <property type="entry name" value="Zn2-C6_fun-type_DNA-bd_sf"/>
</dbReference>
<dbReference type="OrthoDB" id="5278208at2759"/>
<feature type="compositionally biased region" description="Basic and acidic residues" evidence="3">
    <location>
        <begin position="182"/>
        <end position="197"/>
    </location>
</feature>
<dbReference type="SUPFAM" id="SSF57701">
    <property type="entry name" value="Zn2/Cys6 DNA-binding domain"/>
    <property type="match status" value="1"/>
</dbReference>
<protein>
    <recommendedName>
        <fullName evidence="4">Zn(2)-C6 fungal-type domain-containing protein</fullName>
    </recommendedName>
</protein>
<dbReference type="PROSITE" id="PS00463">
    <property type="entry name" value="ZN2_CY6_FUNGAL_1"/>
    <property type="match status" value="1"/>
</dbReference>
<evidence type="ECO:0000313" key="6">
    <source>
        <dbReference type="Proteomes" id="UP000799429"/>
    </source>
</evidence>
<dbReference type="EMBL" id="MU006105">
    <property type="protein sequence ID" value="KAF2836000.1"/>
    <property type="molecule type" value="Genomic_DNA"/>
</dbReference>
<feature type="region of interest" description="Disordered" evidence="3">
    <location>
        <begin position="124"/>
        <end position="227"/>
    </location>
</feature>
<feature type="compositionally biased region" description="Low complexity" evidence="3">
    <location>
        <begin position="198"/>
        <end position="209"/>
    </location>
</feature>
<dbReference type="CDD" id="cd00067">
    <property type="entry name" value="GAL4"/>
    <property type="match status" value="1"/>
</dbReference>
<dbReference type="PROSITE" id="PS50048">
    <property type="entry name" value="ZN2_CY6_FUNGAL_2"/>
    <property type="match status" value="1"/>
</dbReference>
<gene>
    <name evidence="5" type="ORF">M501DRAFT_940621</name>
</gene>
<dbReference type="Pfam" id="PF00172">
    <property type="entry name" value="Zn_clus"/>
    <property type="match status" value="1"/>
</dbReference>
<keyword evidence="2" id="KW-0539">Nucleus</keyword>
<feature type="region of interest" description="Disordered" evidence="3">
    <location>
        <begin position="675"/>
        <end position="716"/>
    </location>
</feature>
<evidence type="ECO:0000256" key="1">
    <source>
        <dbReference type="ARBA" id="ARBA00004123"/>
    </source>
</evidence>
<evidence type="ECO:0000256" key="3">
    <source>
        <dbReference type="SAM" id="MobiDB-lite"/>
    </source>
</evidence>
<comment type="subcellular location">
    <subcellularLocation>
        <location evidence="1">Nucleus</location>
    </subcellularLocation>
</comment>
<dbReference type="SMART" id="SM00066">
    <property type="entry name" value="GAL4"/>
    <property type="match status" value="1"/>
</dbReference>
<dbReference type="Pfam" id="PF11951">
    <property type="entry name" value="Fungal_trans_2"/>
    <property type="match status" value="1"/>
</dbReference>
<dbReference type="Gene3D" id="4.10.240.10">
    <property type="entry name" value="Zn(2)-C6 fungal-type DNA-binding domain"/>
    <property type="match status" value="1"/>
</dbReference>
<dbReference type="GO" id="GO:0008270">
    <property type="term" value="F:zinc ion binding"/>
    <property type="evidence" value="ECO:0007669"/>
    <property type="project" value="InterPro"/>
</dbReference>
<feature type="domain" description="Zn(2)-C6 fungal-type" evidence="4">
    <location>
        <begin position="91"/>
        <end position="121"/>
    </location>
</feature>
<dbReference type="AlphaFoldDB" id="A0A9P4S6B9"/>
<dbReference type="InterPro" id="IPR001138">
    <property type="entry name" value="Zn2Cys6_DnaBD"/>
</dbReference>
<evidence type="ECO:0000313" key="5">
    <source>
        <dbReference type="EMBL" id="KAF2836000.1"/>
    </source>
</evidence>
<evidence type="ECO:0000259" key="4">
    <source>
        <dbReference type="PROSITE" id="PS50048"/>
    </source>
</evidence>
<dbReference type="PANTHER" id="PTHR37534">
    <property type="entry name" value="TRANSCRIPTIONAL ACTIVATOR PROTEIN UGA3"/>
    <property type="match status" value="1"/>
</dbReference>
<dbReference type="InterPro" id="IPR021858">
    <property type="entry name" value="Fun_TF"/>
</dbReference>